<dbReference type="InterPro" id="IPR045864">
    <property type="entry name" value="aa-tRNA-synth_II/BPL/LPL"/>
</dbReference>
<keyword evidence="1" id="KW-0436">Ligase</keyword>
<dbReference type="AlphaFoldDB" id="A0A2U1NC59"/>
<feature type="domain" description="Aminoacyl-tRNA synthetase class II (D/K/N)" evidence="4">
    <location>
        <begin position="40"/>
        <end position="89"/>
    </location>
</feature>
<keyword evidence="2" id="KW-0547">Nucleotide-binding</keyword>
<evidence type="ECO:0000313" key="5">
    <source>
        <dbReference type="EMBL" id="PWA71104.1"/>
    </source>
</evidence>
<keyword evidence="6" id="KW-1185">Reference proteome</keyword>
<reference evidence="5 6" key="1">
    <citation type="journal article" date="2018" name="Mol. Plant">
        <title>The genome of Artemisia annua provides insight into the evolution of Asteraceae family and artemisinin biosynthesis.</title>
        <authorList>
            <person name="Shen Q."/>
            <person name="Zhang L."/>
            <person name="Liao Z."/>
            <person name="Wang S."/>
            <person name="Yan T."/>
            <person name="Shi P."/>
            <person name="Liu M."/>
            <person name="Fu X."/>
            <person name="Pan Q."/>
            <person name="Wang Y."/>
            <person name="Lv Z."/>
            <person name="Lu X."/>
            <person name="Zhang F."/>
            <person name="Jiang W."/>
            <person name="Ma Y."/>
            <person name="Chen M."/>
            <person name="Hao X."/>
            <person name="Li L."/>
            <person name="Tang Y."/>
            <person name="Lv G."/>
            <person name="Zhou Y."/>
            <person name="Sun X."/>
            <person name="Brodelius P.E."/>
            <person name="Rose J.K.C."/>
            <person name="Tang K."/>
        </authorList>
    </citation>
    <scope>NUCLEOTIDE SEQUENCE [LARGE SCALE GENOMIC DNA]</scope>
    <source>
        <strain evidence="6">cv. Huhao1</strain>
        <tissue evidence="5">Leaf</tissue>
    </source>
</reference>
<comment type="caution">
    <text evidence="5">The sequence shown here is derived from an EMBL/GenBank/DDBJ whole genome shotgun (WGS) entry which is preliminary data.</text>
</comment>
<dbReference type="EMBL" id="PKPP01003135">
    <property type="protein sequence ID" value="PWA71104.1"/>
    <property type="molecule type" value="Genomic_DNA"/>
</dbReference>
<evidence type="ECO:0000256" key="1">
    <source>
        <dbReference type="ARBA" id="ARBA00022598"/>
    </source>
</evidence>
<evidence type="ECO:0000313" key="6">
    <source>
        <dbReference type="Proteomes" id="UP000245207"/>
    </source>
</evidence>
<dbReference type="Gene3D" id="3.30.930.10">
    <property type="entry name" value="Bira Bifunctional Protein, Domain 2"/>
    <property type="match status" value="1"/>
</dbReference>
<accession>A0A2U1NC59</accession>
<dbReference type="GO" id="GO:0005524">
    <property type="term" value="F:ATP binding"/>
    <property type="evidence" value="ECO:0007669"/>
    <property type="project" value="InterPro"/>
</dbReference>
<dbReference type="OrthoDB" id="21243at2759"/>
<keyword evidence="3" id="KW-0067">ATP-binding</keyword>
<proteinExistence type="predicted"/>
<dbReference type="SUPFAM" id="SSF55681">
    <property type="entry name" value="Class II aaRS and biotin synthetases"/>
    <property type="match status" value="1"/>
</dbReference>
<evidence type="ECO:0000256" key="2">
    <source>
        <dbReference type="ARBA" id="ARBA00022741"/>
    </source>
</evidence>
<dbReference type="PANTHER" id="PTHR42918">
    <property type="entry name" value="LYSYL-TRNA SYNTHETASE"/>
    <property type="match status" value="1"/>
</dbReference>
<dbReference type="InterPro" id="IPR004364">
    <property type="entry name" value="Aa-tRNA-synt_II"/>
</dbReference>
<dbReference type="PANTHER" id="PTHR42918:SF9">
    <property type="entry name" value="LYSINE--TRNA LIGASE"/>
    <property type="match status" value="1"/>
</dbReference>
<name>A0A2U1NC59_ARTAN</name>
<dbReference type="GO" id="GO:0000049">
    <property type="term" value="F:tRNA binding"/>
    <property type="evidence" value="ECO:0007669"/>
    <property type="project" value="TreeGrafter"/>
</dbReference>
<dbReference type="GO" id="GO:0005829">
    <property type="term" value="C:cytosol"/>
    <property type="evidence" value="ECO:0007669"/>
    <property type="project" value="TreeGrafter"/>
</dbReference>
<dbReference type="STRING" id="35608.A0A2U1NC59"/>
<evidence type="ECO:0000256" key="3">
    <source>
        <dbReference type="ARBA" id="ARBA00022840"/>
    </source>
</evidence>
<dbReference type="GO" id="GO:0004824">
    <property type="term" value="F:lysine-tRNA ligase activity"/>
    <property type="evidence" value="ECO:0007669"/>
    <property type="project" value="TreeGrafter"/>
</dbReference>
<sequence length="153" mass="17235">MKQVREIMVEACPEDHGLQMNHSLRYFNLSDIASSNFFTKELFQIMTMKSGDDKAMALDETFITALEYGLPPTSGWGLGIDRLAMLLTDVLFFVCTTTKEMARHNLNHRCGSEAWRRCRLGTAGTNCSTPHALNKANDFQDKAILVPTKKRST</sequence>
<dbReference type="Proteomes" id="UP000245207">
    <property type="component" value="Unassembled WGS sequence"/>
</dbReference>
<evidence type="ECO:0000259" key="4">
    <source>
        <dbReference type="Pfam" id="PF00152"/>
    </source>
</evidence>
<dbReference type="GO" id="GO:0006430">
    <property type="term" value="P:lysyl-tRNA aminoacylation"/>
    <property type="evidence" value="ECO:0007669"/>
    <property type="project" value="TreeGrafter"/>
</dbReference>
<gene>
    <name evidence="5" type="ORF">CTI12_AA265080</name>
</gene>
<protein>
    <recommendedName>
        <fullName evidence="4">Aminoacyl-tRNA synthetase class II (D/K/N) domain-containing protein</fullName>
    </recommendedName>
</protein>
<organism evidence="5 6">
    <name type="scientific">Artemisia annua</name>
    <name type="common">Sweet wormwood</name>
    <dbReference type="NCBI Taxonomy" id="35608"/>
    <lineage>
        <taxon>Eukaryota</taxon>
        <taxon>Viridiplantae</taxon>
        <taxon>Streptophyta</taxon>
        <taxon>Embryophyta</taxon>
        <taxon>Tracheophyta</taxon>
        <taxon>Spermatophyta</taxon>
        <taxon>Magnoliopsida</taxon>
        <taxon>eudicotyledons</taxon>
        <taxon>Gunneridae</taxon>
        <taxon>Pentapetalae</taxon>
        <taxon>asterids</taxon>
        <taxon>campanulids</taxon>
        <taxon>Asterales</taxon>
        <taxon>Asteraceae</taxon>
        <taxon>Asteroideae</taxon>
        <taxon>Anthemideae</taxon>
        <taxon>Artemisiinae</taxon>
        <taxon>Artemisia</taxon>
    </lineage>
</organism>
<dbReference type="Pfam" id="PF00152">
    <property type="entry name" value="tRNA-synt_2"/>
    <property type="match status" value="1"/>
</dbReference>